<feature type="domain" description="Cysteine-rich" evidence="2">
    <location>
        <begin position="4"/>
        <end position="84"/>
    </location>
</feature>
<keyword evidence="4" id="KW-1185">Reference proteome</keyword>
<keyword evidence="1" id="KW-0560">Oxidoreductase</keyword>
<sequence length="286" mass="31247">MRIGYYPGCSLEKSAKEYDLSARLVARHLGIQLVDLPDWNCCGATAAHSTDPFLAVALPARNLLLAEEMGLDVTVPCAACYQRLRVAHEELVRDEDLARQVTEVIGRPYRGTVRVYSLLETIAGVGLESLAAQVVNPLKGLRVACYYGCLLVRPPRVACDDPENPQLMDKIIEVTKAETVDWGYKNECCGASLIFGAREAALRMILRILRNAVNAGAQAIACACPLCQSNLDLRQGQVNQLFGTNFALPIFYFPQLLGLAMGLNPRDLGFEGHFVDPQRALKALGA</sequence>
<comment type="caution">
    <text evidence="3">The sequence shown here is derived from an EMBL/GenBank/DDBJ whole genome shotgun (WGS) entry which is preliminary data.</text>
</comment>
<dbReference type="Gene3D" id="1.20.1050.140">
    <property type="match status" value="1"/>
</dbReference>
<accession>A0A3N5AD50</accession>
<dbReference type="AlphaFoldDB" id="A0A3N5AD50"/>
<dbReference type="PANTHER" id="PTHR42947:SF1">
    <property type="entry name" value="COB--COM HETERODISULFIDE REDUCTASE SUBUNIT B 1"/>
    <property type="match status" value="1"/>
</dbReference>
<dbReference type="EMBL" id="RKRE01000003">
    <property type="protein sequence ID" value="RPF42816.1"/>
    <property type="molecule type" value="Genomic_DNA"/>
</dbReference>
<dbReference type="OrthoDB" id="9777685at2"/>
<name>A0A3N5AD50_9THEO</name>
<protein>
    <submittedName>
        <fullName evidence="3">Heterodisulfide reductase subunit B</fullName>
    </submittedName>
</protein>
<proteinExistence type="predicted"/>
<feature type="domain" description="Cysteine-rich" evidence="2">
    <location>
        <begin position="143"/>
        <end position="232"/>
    </location>
</feature>
<dbReference type="InterPro" id="IPR051278">
    <property type="entry name" value="HdrB/HdrD_reductase"/>
</dbReference>
<reference evidence="3 4" key="1">
    <citation type="submission" date="2018-11" db="EMBL/GenBank/DDBJ databases">
        <title>Genomic Encyclopedia of Type Strains, Phase IV (KMG-IV): sequencing the most valuable type-strain genomes for metagenomic binning, comparative biology and taxonomic classification.</title>
        <authorList>
            <person name="Goeker M."/>
        </authorList>
    </citation>
    <scope>NUCLEOTIDE SEQUENCE [LARGE SCALE GENOMIC DNA]</scope>
    <source>
        <strain evidence="3 4">DSM 102936</strain>
    </source>
</reference>
<dbReference type="Proteomes" id="UP000282654">
    <property type="component" value="Unassembled WGS sequence"/>
</dbReference>
<evidence type="ECO:0000259" key="2">
    <source>
        <dbReference type="Pfam" id="PF02754"/>
    </source>
</evidence>
<evidence type="ECO:0000313" key="3">
    <source>
        <dbReference type="EMBL" id="RPF42816.1"/>
    </source>
</evidence>
<evidence type="ECO:0000256" key="1">
    <source>
        <dbReference type="ARBA" id="ARBA00023002"/>
    </source>
</evidence>
<dbReference type="GO" id="GO:0016491">
    <property type="term" value="F:oxidoreductase activity"/>
    <property type="evidence" value="ECO:0007669"/>
    <property type="project" value="UniProtKB-KW"/>
</dbReference>
<dbReference type="Pfam" id="PF02754">
    <property type="entry name" value="CCG"/>
    <property type="match status" value="2"/>
</dbReference>
<dbReference type="PANTHER" id="PTHR42947">
    <property type="entry name" value="COB--COM HETERODISULFIDE REDUCTASE SUBUNIT B 1"/>
    <property type="match status" value="1"/>
</dbReference>
<organism evidence="3 4">
    <name type="scientific">Thermodesulfitimonas autotrophica</name>
    <dbReference type="NCBI Taxonomy" id="1894989"/>
    <lineage>
        <taxon>Bacteria</taxon>
        <taxon>Bacillati</taxon>
        <taxon>Bacillota</taxon>
        <taxon>Clostridia</taxon>
        <taxon>Thermoanaerobacterales</taxon>
        <taxon>Thermoanaerobacteraceae</taxon>
        <taxon>Thermodesulfitimonas</taxon>
    </lineage>
</organism>
<gene>
    <name evidence="3" type="ORF">EDD75_1928</name>
</gene>
<dbReference type="RefSeq" id="WP_123931439.1">
    <property type="nucleotide sequence ID" value="NZ_RKRE01000003.1"/>
</dbReference>
<dbReference type="InterPro" id="IPR004017">
    <property type="entry name" value="Cys_rich_dom"/>
</dbReference>
<evidence type="ECO:0000313" key="4">
    <source>
        <dbReference type="Proteomes" id="UP000282654"/>
    </source>
</evidence>